<dbReference type="InterPro" id="IPR003342">
    <property type="entry name" value="ArnT-like_N"/>
</dbReference>
<evidence type="ECO:0000256" key="2">
    <source>
        <dbReference type="ARBA" id="ARBA00022475"/>
    </source>
</evidence>
<keyword evidence="3" id="KW-0328">Glycosyltransferase</keyword>
<evidence type="ECO:0000256" key="1">
    <source>
        <dbReference type="ARBA" id="ARBA00004651"/>
    </source>
</evidence>
<dbReference type="InterPro" id="IPR050297">
    <property type="entry name" value="LipidA_mod_glycosyltrf_83"/>
</dbReference>
<feature type="transmembrane region" description="Helical" evidence="8">
    <location>
        <begin position="229"/>
        <end position="252"/>
    </location>
</feature>
<reference evidence="10 11" key="1">
    <citation type="submission" date="2017-09" db="EMBL/GenBank/DDBJ databases">
        <title>Depth-based differentiation of microbial function through sediment-hosted aquifers and enrichment of novel symbionts in the deep terrestrial subsurface.</title>
        <authorList>
            <person name="Probst A.J."/>
            <person name="Ladd B."/>
            <person name="Jarett J.K."/>
            <person name="Geller-Mcgrath D.E."/>
            <person name="Sieber C.M."/>
            <person name="Emerson J.B."/>
            <person name="Anantharaman K."/>
            <person name="Thomas B.C."/>
            <person name="Malmstrom R."/>
            <person name="Stieglmeier M."/>
            <person name="Klingl A."/>
            <person name="Woyke T."/>
            <person name="Ryan C.M."/>
            <person name="Banfield J.F."/>
        </authorList>
    </citation>
    <scope>NUCLEOTIDE SEQUENCE [LARGE SCALE GENOMIC DNA]</scope>
    <source>
        <strain evidence="10">CG23_combo_of_CG06-09_8_20_14_all_40_14</strain>
    </source>
</reference>
<dbReference type="GO" id="GO:0005886">
    <property type="term" value="C:plasma membrane"/>
    <property type="evidence" value="ECO:0007669"/>
    <property type="project" value="UniProtKB-SubCell"/>
</dbReference>
<dbReference type="GO" id="GO:0016763">
    <property type="term" value="F:pentosyltransferase activity"/>
    <property type="evidence" value="ECO:0007669"/>
    <property type="project" value="TreeGrafter"/>
</dbReference>
<feature type="transmembrane region" description="Helical" evidence="8">
    <location>
        <begin position="188"/>
        <end position="217"/>
    </location>
</feature>
<comment type="subcellular location">
    <subcellularLocation>
        <location evidence="1">Cell membrane</location>
        <topology evidence="1">Multi-pass membrane protein</topology>
    </subcellularLocation>
</comment>
<keyword evidence="4" id="KW-0808">Transferase</keyword>
<feature type="transmembrane region" description="Helical" evidence="8">
    <location>
        <begin position="361"/>
        <end position="383"/>
    </location>
</feature>
<evidence type="ECO:0000259" key="9">
    <source>
        <dbReference type="Pfam" id="PF02366"/>
    </source>
</evidence>
<dbReference type="EMBL" id="PCQY01000028">
    <property type="protein sequence ID" value="PIP04479.1"/>
    <property type="molecule type" value="Genomic_DNA"/>
</dbReference>
<feature type="transmembrane region" description="Helical" evidence="8">
    <location>
        <begin position="12"/>
        <end position="34"/>
    </location>
</feature>
<keyword evidence="2" id="KW-1003">Cell membrane</keyword>
<feature type="transmembrane region" description="Helical" evidence="8">
    <location>
        <begin position="96"/>
        <end position="119"/>
    </location>
</feature>
<keyword evidence="5 8" id="KW-0812">Transmembrane</keyword>
<dbReference type="Proteomes" id="UP000231388">
    <property type="component" value="Unassembled WGS sequence"/>
</dbReference>
<sequence>MIKFLNEYKYLILILIFSFVLRVWGISFGFPFFLHPDETKIVEPALTIAFNIKNADFNPHFFYYPHFLMYLLVAVIQIVKVILLPFGFFNTLPKEVFYFMARLITVLFGTASVYLTYLIGKKVALKGREEKIGLLSALFLSVVFLHIRNSHYYTGDVPATFFILLSFYLFLFGILPNRDTPDSGVSRLSIVLSAFFCGVGISTKYYPALLLFLYVPIILYTFRRDLKKAVLNCFIVGFTALLGFLMFTPYALLDNQKFIRTMKESSLRSSSGFVGASSKNPFYYIYNKDASIDESFSGNSLAEGLGWGFVVLSLYSAVFVLFGAFNNKTIQPYNNLLIFIFGIECLFYIFFARYPVKLVRWLVPITPFLSISAAFSFFGLFGVRPRRGLTPILPILPAISWLIGAFVLIPNVYKSLRFDYALSNGDTRIRAYNYLLDNIPKQTSIIFESILIHKMVEDGDYKFFQITHDRYNTKGEIENDFPLDFNRMLIESQAQYIIINGWSRQKYFNPSSNLFFPEVSKAWQDFYKELDARFYRVAVFSPNEELLSGPEITIYSTEK</sequence>
<evidence type="ECO:0000313" key="11">
    <source>
        <dbReference type="Proteomes" id="UP000231388"/>
    </source>
</evidence>
<evidence type="ECO:0000256" key="5">
    <source>
        <dbReference type="ARBA" id="ARBA00022692"/>
    </source>
</evidence>
<gene>
    <name evidence="10" type="ORF">COX53_02280</name>
</gene>
<evidence type="ECO:0000256" key="7">
    <source>
        <dbReference type="ARBA" id="ARBA00023136"/>
    </source>
</evidence>
<feature type="transmembrane region" description="Helical" evidence="8">
    <location>
        <begin position="67"/>
        <end position="89"/>
    </location>
</feature>
<keyword evidence="7 8" id="KW-0472">Membrane</keyword>
<dbReference type="PANTHER" id="PTHR33908">
    <property type="entry name" value="MANNOSYLTRANSFERASE YKCB-RELATED"/>
    <property type="match status" value="1"/>
</dbReference>
<evidence type="ECO:0000256" key="8">
    <source>
        <dbReference type="SAM" id="Phobius"/>
    </source>
</evidence>
<feature type="transmembrane region" description="Helical" evidence="8">
    <location>
        <begin position="159"/>
        <end position="176"/>
    </location>
</feature>
<dbReference type="GO" id="GO:0000030">
    <property type="term" value="F:mannosyltransferase activity"/>
    <property type="evidence" value="ECO:0007669"/>
    <property type="project" value="InterPro"/>
</dbReference>
<feature type="transmembrane region" description="Helical" evidence="8">
    <location>
        <begin position="336"/>
        <end position="355"/>
    </location>
</feature>
<dbReference type="GO" id="GO:0006493">
    <property type="term" value="P:protein O-linked glycosylation"/>
    <property type="evidence" value="ECO:0007669"/>
    <property type="project" value="InterPro"/>
</dbReference>
<comment type="caution">
    <text evidence="10">The sequence shown here is derived from an EMBL/GenBank/DDBJ whole genome shotgun (WGS) entry which is preliminary data.</text>
</comment>
<keyword evidence="6 8" id="KW-1133">Transmembrane helix</keyword>
<dbReference type="PANTHER" id="PTHR33908:SF11">
    <property type="entry name" value="MEMBRANE PROTEIN"/>
    <property type="match status" value="1"/>
</dbReference>
<protein>
    <recommendedName>
        <fullName evidence="9">ArnT-like N-terminal domain-containing protein</fullName>
    </recommendedName>
</protein>
<evidence type="ECO:0000256" key="6">
    <source>
        <dbReference type="ARBA" id="ARBA00022989"/>
    </source>
</evidence>
<feature type="transmembrane region" description="Helical" evidence="8">
    <location>
        <begin position="395"/>
        <end position="413"/>
    </location>
</feature>
<name>A0A2G9XBY8_UNCKA</name>
<dbReference type="GO" id="GO:0009103">
    <property type="term" value="P:lipopolysaccharide biosynthetic process"/>
    <property type="evidence" value="ECO:0007669"/>
    <property type="project" value="UniProtKB-ARBA"/>
</dbReference>
<feature type="domain" description="ArnT-like N-terminal" evidence="9">
    <location>
        <begin position="90"/>
        <end position="256"/>
    </location>
</feature>
<accession>A0A2G9XBY8</accession>
<feature type="transmembrane region" description="Helical" evidence="8">
    <location>
        <begin position="131"/>
        <end position="147"/>
    </location>
</feature>
<dbReference type="AlphaFoldDB" id="A0A2G9XBY8"/>
<organism evidence="10 11">
    <name type="scientific">candidate division WWE3 bacterium CG23_combo_of_CG06-09_8_20_14_all_40_14</name>
    <dbReference type="NCBI Taxonomy" id="1975095"/>
    <lineage>
        <taxon>Bacteria</taxon>
        <taxon>Katanobacteria</taxon>
    </lineage>
</organism>
<evidence type="ECO:0000256" key="3">
    <source>
        <dbReference type="ARBA" id="ARBA00022676"/>
    </source>
</evidence>
<feature type="transmembrane region" description="Helical" evidence="8">
    <location>
        <begin position="305"/>
        <end position="324"/>
    </location>
</feature>
<proteinExistence type="predicted"/>
<evidence type="ECO:0000256" key="4">
    <source>
        <dbReference type="ARBA" id="ARBA00022679"/>
    </source>
</evidence>
<evidence type="ECO:0000313" key="10">
    <source>
        <dbReference type="EMBL" id="PIP04479.1"/>
    </source>
</evidence>
<dbReference type="Pfam" id="PF02366">
    <property type="entry name" value="PMT"/>
    <property type="match status" value="1"/>
</dbReference>